<reference evidence="4 5" key="1">
    <citation type="journal article" date="2019" name="Emerg. Microbes Infect.">
        <title>Comprehensive subspecies identification of 175 nontuberculous mycobacteria species based on 7547 genomic profiles.</title>
        <authorList>
            <person name="Matsumoto Y."/>
            <person name="Kinjo T."/>
            <person name="Motooka D."/>
            <person name="Nabeya D."/>
            <person name="Jung N."/>
            <person name="Uechi K."/>
            <person name="Horii T."/>
            <person name="Iida T."/>
            <person name="Fujita J."/>
            <person name="Nakamura S."/>
        </authorList>
    </citation>
    <scope>NUCLEOTIDE SEQUENCE [LARGE SCALE GENOMIC DNA]</scope>
    <source>
        <strain evidence="4 5">JCM 16018</strain>
    </source>
</reference>
<sequence length="185" mass="18969">MWTAPSAPQPVHATVTVPGSKSQTNRALVLAALAAAQGPPTGGTPSISGALRSRDTDLMIGALRALGLRVDGTGSELTVSGRIAPGPDARVDCGLAGTVLRFVPPLAALAEAVVEFDGDEQARVRPIAPLLDALRGLGVPIEGAGLPFRVHGSGSVAGAPWRSTPRRRRSSSRGCCCARRRSPRA</sequence>
<dbReference type="GO" id="GO:0009423">
    <property type="term" value="P:chorismate biosynthetic process"/>
    <property type="evidence" value="ECO:0007669"/>
    <property type="project" value="TreeGrafter"/>
</dbReference>
<keyword evidence="1" id="KW-0808">Transferase</keyword>
<proteinExistence type="predicted"/>
<feature type="region of interest" description="Disordered" evidence="2">
    <location>
        <begin position="156"/>
        <end position="185"/>
    </location>
</feature>
<dbReference type="InterPro" id="IPR001986">
    <property type="entry name" value="Enolpyruvate_Tfrase_dom"/>
</dbReference>
<dbReference type="PROSITE" id="PS00104">
    <property type="entry name" value="EPSP_SYNTHASE_1"/>
    <property type="match status" value="1"/>
</dbReference>
<dbReference type="PANTHER" id="PTHR21090:SF5">
    <property type="entry name" value="PENTAFUNCTIONAL AROM POLYPEPTIDE"/>
    <property type="match status" value="1"/>
</dbReference>
<dbReference type="InterPro" id="IPR023193">
    <property type="entry name" value="EPSP_synthase_CS"/>
</dbReference>
<gene>
    <name evidence="4" type="ORF">MSEO_51570</name>
</gene>
<keyword evidence="5" id="KW-1185">Reference proteome</keyword>
<evidence type="ECO:0000256" key="1">
    <source>
        <dbReference type="ARBA" id="ARBA00022679"/>
    </source>
</evidence>
<evidence type="ECO:0000256" key="2">
    <source>
        <dbReference type="SAM" id="MobiDB-lite"/>
    </source>
</evidence>
<dbReference type="EMBL" id="AP022582">
    <property type="protein sequence ID" value="BBY04658.1"/>
    <property type="molecule type" value="Genomic_DNA"/>
</dbReference>
<dbReference type="GO" id="GO:0003866">
    <property type="term" value="F:3-phosphoshikimate 1-carboxyvinyltransferase activity"/>
    <property type="evidence" value="ECO:0007669"/>
    <property type="project" value="TreeGrafter"/>
</dbReference>
<protein>
    <recommendedName>
        <fullName evidence="3">Enolpyruvate transferase domain-containing protein</fullName>
    </recommendedName>
</protein>
<dbReference type="KEGG" id="mseo:MSEO_51570"/>
<accession>A0A7I7P8T2</accession>
<organism evidence="4 5">
    <name type="scientific">Mycobacterium seoulense</name>
    <dbReference type="NCBI Taxonomy" id="386911"/>
    <lineage>
        <taxon>Bacteria</taxon>
        <taxon>Bacillati</taxon>
        <taxon>Actinomycetota</taxon>
        <taxon>Actinomycetes</taxon>
        <taxon>Mycobacteriales</taxon>
        <taxon>Mycobacteriaceae</taxon>
        <taxon>Mycobacterium</taxon>
    </lineage>
</organism>
<evidence type="ECO:0000313" key="5">
    <source>
        <dbReference type="Proteomes" id="UP000466632"/>
    </source>
</evidence>
<dbReference type="InterPro" id="IPR013792">
    <property type="entry name" value="RNA3'P_cycl/enolpyr_Trfase_a/b"/>
</dbReference>
<dbReference type="Proteomes" id="UP000466632">
    <property type="component" value="Chromosome"/>
</dbReference>
<feature type="domain" description="Enolpyruvate transferase" evidence="3">
    <location>
        <begin position="7"/>
        <end position="152"/>
    </location>
</feature>
<dbReference type="Gene3D" id="3.65.10.10">
    <property type="entry name" value="Enolpyruvate transferase domain"/>
    <property type="match status" value="1"/>
</dbReference>
<evidence type="ECO:0000259" key="3">
    <source>
        <dbReference type="Pfam" id="PF00275"/>
    </source>
</evidence>
<dbReference type="SUPFAM" id="SSF55205">
    <property type="entry name" value="EPT/RTPC-like"/>
    <property type="match status" value="1"/>
</dbReference>
<dbReference type="AlphaFoldDB" id="A0A7I7P8T2"/>
<name>A0A7I7P8T2_9MYCO</name>
<evidence type="ECO:0000313" key="4">
    <source>
        <dbReference type="EMBL" id="BBY04658.1"/>
    </source>
</evidence>
<dbReference type="Pfam" id="PF00275">
    <property type="entry name" value="EPSP_synthase"/>
    <property type="match status" value="1"/>
</dbReference>
<dbReference type="InterPro" id="IPR036968">
    <property type="entry name" value="Enolpyruvate_Tfrase_sf"/>
</dbReference>
<dbReference type="PANTHER" id="PTHR21090">
    <property type="entry name" value="AROM/DEHYDROQUINATE SYNTHASE"/>
    <property type="match status" value="1"/>
</dbReference>